<comment type="caution">
    <text evidence="1">The sequence shown here is derived from an EMBL/GenBank/DDBJ whole genome shotgun (WGS) entry which is preliminary data.</text>
</comment>
<sequence length="196" mass="22601">MKNENAKLVFIYALLGSVESYTDVTHKIPAKVYFNSPISDLDVSEQKAVMTELKKKKIIASFKLDDGDFVVSKPSRSMLNDYYFKLKDKPEPKLEKPVDTKIRFDEKTGIINMGGKTCPIPINTNQYFLCKTIFAVPFGTLVKEIDFLDLMDWAKDSKDSVYDAMRAINKKVKHKLEIDKLLKWKVRRIFIDYKAG</sequence>
<evidence type="ECO:0000313" key="2">
    <source>
        <dbReference type="Proteomes" id="UP000177907"/>
    </source>
</evidence>
<accession>A0A1F6NVP8</accession>
<reference evidence="1 2" key="1">
    <citation type="journal article" date="2016" name="Nat. Commun.">
        <title>Thousands of microbial genomes shed light on interconnected biogeochemical processes in an aquifer system.</title>
        <authorList>
            <person name="Anantharaman K."/>
            <person name="Brown C.T."/>
            <person name="Hug L.A."/>
            <person name="Sharon I."/>
            <person name="Castelle C.J."/>
            <person name="Probst A.J."/>
            <person name="Thomas B.C."/>
            <person name="Singh A."/>
            <person name="Wilkins M.J."/>
            <person name="Karaoz U."/>
            <person name="Brodie E.L."/>
            <person name="Williams K.H."/>
            <person name="Hubbard S.S."/>
            <person name="Banfield J.F."/>
        </authorList>
    </citation>
    <scope>NUCLEOTIDE SEQUENCE [LARGE SCALE GENOMIC DNA]</scope>
</reference>
<evidence type="ECO:0000313" key="1">
    <source>
        <dbReference type="EMBL" id="OGH87997.1"/>
    </source>
</evidence>
<dbReference type="STRING" id="1798704.A3J93_02395"/>
<protein>
    <submittedName>
        <fullName evidence="1">Uncharacterized protein</fullName>
    </submittedName>
</protein>
<dbReference type="EMBL" id="MFQZ01000008">
    <property type="protein sequence ID" value="OGH87997.1"/>
    <property type="molecule type" value="Genomic_DNA"/>
</dbReference>
<proteinExistence type="predicted"/>
<name>A0A1F6NVP8_9BACT</name>
<organism evidence="1 2">
    <name type="scientific">Candidatus Magasanikbacteria bacterium RIFOXYC2_FULL_42_28</name>
    <dbReference type="NCBI Taxonomy" id="1798704"/>
    <lineage>
        <taxon>Bacteria</taxon>
        <taxon>Candidatus Magasanikiibacteriota</taxon>
    </lineage>
</organism>
<gene>
    <name evidence="1" type="ORF">A3J93_02395</name>
</gene>
<dbReference type="AlphaFoldDB" id="A0A1F6NVP8"/>
<dbReference type="Proteomes" id="UP000177907">
    <property type="component" value="Unassembled WGS sequence"/>
</dbReference>